<proteinExistence type="inferred from homology"/>
<dbReference type="AlphaFoldDB" id="A0A8X8ZJ77"/>
<keyword evidence="2 5" id="KW-0479">Metal-binding</keyword>
<comment type="similarity">
    <text evidence="1">Belongs to the carotenoid oxygenase family.</text>
</comment>
<evidence type="ECO:0000256" key="5">
    <source>
        <dbReference type="PIRSR" id="PIRSR604294-1"/>
    </source>
</evidence>
<comment type="caution">
    <text evidence="6">The sequence shown here is derived from an EMBL/GenBank/DDBJ whole genome shotgun (WGS) entry which is preliminary data.</text>
</comment>
<dbReference type="GO" id="GO:0009570">
    <property type="term" value="C:chloroplast stroma"/>
    <property type="evidence" value="ECO:0007669"/>
    <property type="project" value="TreeGrafter"/>
</dbReference>
<dbReference type="PANTHER" id="PTHR10543">
    <property type="entry name" value="BETA-CAROTENE DIOXYGENASE"/>
    <property type="match status" value="1"/>
</dbReference>
<feature type="binding site" evidence="5">
    <location>
        <position position="80"/>
    </location>
    <ligand>
        <name>Fe cation</name>
        <dbReference type="ChEBI" id="CHEBI:24875"/>
        <note>catalytic</note>
    </ligand>
</feature>
<organism evidence="6">
    <name type="scientific">Salvia splendens</name>
    <name type="common">Scarlet sage</name>
    <dbReference type="NCBI Taxonomy" id="180675"/>
    <lineage>
        <taxon>Eukaryota</taxon>
        <taxon>Viridiplantae</taxon>
        <taxon>Streptophyta</taxon>
        <taxon>Embryophyta</taxon>
        <taxon>Tracheophyta</taxon>
        <taxon>Spermatophyta</taxon>
        <taxon>Magnoliopsida</taxon>
        <taxon>eudicotyledons</taxon>
        <taxon>Gunneridae</taxon>
        <taxon>Pentapetalae</taxon>
        <taxon>asterids</taxon>
        <taxon>lamiids</taxon>
        <taxon>Lamiales</taxon>
        <taxon>Lamiaceae</taxon>
        <taxon>Nepetoideae</taxon>
        <taxon>Mentheae</taxon>
        <taxon>Salviinae</taxon>
        <taxon>Salvia</taxon>
        <taxon>Salvia subgen. Calosphace</taxon>
        <taxon>core Calosphace</taxon>
    </lineage>
</organism>
<dbReference type="GO" id="GO:0010436">
    <property type="term" value="F:carotenoid dioxygenase activity"/>
    <property type="evidence" value="ECO:0007669"/>
    <property type="project" value="TreeGrafter"/>
</dbReference>
<protein>
    <recommendedName>
        <fullName evidence="8">9-cis-epoxycarotenoid dioxygenase</fullName>
    </recommendedName>
</protein>
<accession>A0A8X8ZJ77</accession>
<evidence type="ECO:0000256" key="4">
    <source>
        <dbReference type="ARBA" id="ARBA00023004"/>
    </source>
</evidence>
<evidence type="ECO:0000313" key="7">
    <source>
        <dbReference type="Proteomes" id="UP000298416"/>
    </source>
</evidence>
<dbReference type="GO" id="GO:0046872">
    <property type="term" value="F:metal ion binding"/>
    <property type="evidence" value="ECO:0007669"/>
    <property type="project" value="UniProtKB-KW"/>
</dbReference>
<dbReference type="EMBL" id="PNBA02000012">
    <property type="protein sequence ID" value="KAG6405944.1"/>
    <property type="molecule type" value="Genomic_DNA"/>
</dbReference>
<reference evidence="6" key="1">
    <citation type="submission" date="2018-01" db="EMBL/GenBank/DDBJ databases">
        <authorList>
            <person name="Mao J.F."/>
        </authorList>
    </citation>
    <scope>NUCLEOTIDE SEQUENCE</scope>
    <source>
        <strain evidence="6">Huo1</strain>
        <tissue evidence="6">Leaf</tissue>
    </source>
</reference>
<dbReference type="InterPro" id="IPR004294">
    <property type="entry name" value="Carotenoid_Oase"/>
</dbReference>
<dbReference type="PANTHER" id="PTHR10543:SF46">
    <property type="entry name" value="CAROTENOID CLEAVAGE DIOXYGENASE 4, CHLOROPLASTIC-RELATED"/>
    <property type="match status" value="1"/>
</dbReference>
<evidence type="ECO:0000256" key="1">
    <source>
        <dbReference type="ARBA" id="ARBA00006787"/>
    </source>
</evidence>
<evidence type="ECO:0000313" key="6">
    <source>
        <dbReference type="EMBL" id="KAG6405944.1"/>
    </source>
</evidence>
<dbReference type="Pfam" id="PF03055">
    <property type="entry name" value="RPE65"/>
    <property type="match status" value="2"/>
</dbReference>
<evidence type="ECO:0000256" key="2">
    <source>
        <dbReference type="ARBA" id="ARBA00022723"/>
    </source>
</evidence>
<keyword evidence="3" id="KW-0223">Dioxygenase</keyword>
<keyword evidence="4 5" id="KW-0408">Iron</keyword>
<dbReference type="GO" id="GO:0016121">
    <property type="term" value="P:carotene catabolic process"/>
    <property type="evidence" value="ECO:0007669"/>
    <property type="project" value="TreeGrafter"/>
</dbReference>
<sequence length="203" mass="22591">MNVLIFSMESFSCAQDFAVTPNYAVFFDIQITANLWWILRGRPPMGADAAKVARLGIIPRYAEDERDMRWIEAPGLNVLHCVNAWEEDDDDAAAITMVVSNAAVVENTVERRQLSEKALDFAVINPAYAAKENRDPDNLTAAEDDGYLVTYVHDDNAQESMFLVMDAKSSTLDIVAAVKLPQRVPGAFHCLFLSELELRMASS</sequence>
<reference evidence="6" key="2">
    <citation type="submission" date="2020-08" db="EMBL/GenBank/DDBJ databases">
        <title>Plant Genome Project.</title>
        <authorList>
            <person name="Zhang R.-G."/>
        </authorList>
    </citation>
    <scope>NUCLEOTIDE SEQUENCE</scope>
    <source>
        <strain evidence="6">Huo1</strain>
        <tissue evidence="6">Leaf</tissue>
    </source>
</reference>
<keyword evidence="7" id="KW-1185">Reference proteome</keyword>
<name>A0A8X8ZJ77_SALSN</name>
<evidence type="ECO:0000256" key="3">
    <source>
        <dbReference type="ARBA" id="ARBA00022964"/>
    </source>
</evidence>
<evidence type="ECO:0008006" key="8">
    <source>
        <dbReference type="Google" id="ProtNLM"/>
    </source>
</evidence>
<dbReference type="Proteomes" id="UP000298416">
    <property type="component" value="Unassembled WGS sequence"/>
</dbReference>
<gene>
    <name evidence="6" type="ORF">SASPL_133538</name>
</gene>
<keyword evidence="3" id="KW-0560">Oxidoreductase</keyword>
<comment type="cofactor">
    <cofactor evidence="5">
        <name>Fe(2+)</name>
        <dbReference type="ChEBI" id="CHEBI:29033"/>
    </cofactor>
    <text evidence="5">Binds 1 Fe(2+) ion per subunit.</text>
</comment>